<dbReference type="PROSITE" id="PS01076">
    <property type="entry name" value="ACETATE_KINASE_2"/>
    <property type="match status" value="1"/>
</dbReference>
<dbReference type="PROSITE" id="PS01075">
    <property type="entry name" value="ACETATE_KINASE_1"/>
    <property type="match status" value="1"/>
</dbReference>
<dbReference type="AlphaFoldDB" id="A0A1M5S1Z8"/>
<dbReference type="EC" id="2.7.2.7" evidence="9"/>
<keyword evidence="7 9" id="KW-0067">ATP-binding</keyword>
<dbReference type="InterPro" id="IPR011245">
    <property type="entry name" value="Butyrate_kin"/>
</dbReference>
<evidence type="ECO:0000256" key="10">
    <source>
        <dbReference type="RuleBase" id="RU003835"/>
    </source>
</evidence>
<evidence type="ECO:0000256" key="2">
    <source>
        <dbReference type="ARBA" id="ARBA00008748"/>
    </source>
</evidence>
<dbReference type="GO" id="GO:0005737">
    <property type="term" value="C:cytoplasm"/>
    <property type="evidence" value="ECO:0007669"/>
    <property type="project" value="UniProtKB-SubCell"/>
</dbReference>
<dbReference type="Proteomes" id="UP000242592">
    <property type="component" value="Unassembled WGS sequence"/>
</dbReference>
<dbReference type="NCBIfam" id="TIGR02707">
    <property type="entry name" value="butyr_kinase"/>
    <property type="match status" value="1"/>
</dbReference>
<comment type="subcellular location">
    <subcellularLocation>
        <location evidence="1 9">Cytoplasm</location>
    </subcellularLocation>
</comment>
<sequence>MLILVINPGSTSTKVAIFENEKKKVQKVLKHPVGELEKFDNLMAQKEFREKAILEFLNDEGYKLEDFDAIACRGGVLPPLKSGTYIVNEEMVRYLKDKSRVQHASNLAAVIGYELSSGKIPVYITDPVSVDEMINEARISGIPEIERLSLAHALNIKAVARKVAFELGKKYEELNMVIAHLGGGISVTAHEKGKMIDVNNANDEGPFSPERTGELPVGDVVKLCFSGKYSRNEIKKMFVGKGGLVAYLGTNDMKKAIELSKSDEHAKLVVEAMAYQIAKEIGGMCVVLKGKVDAIVITGGIANNSNFVEKIKSYIYKFGPIFTIPGEFEMEALALGALRVLKKEEQALVWGEKYEKVE</sequence>
<evidence type="ECO:0000256" key="4">
    <source>
        <dbReference type="ARBA" id="ARBA00022679"/>
    </source>
</evidence>
<dbReference type="NCBIfam" id="NF002834">
    <property type="entry name" value="PRK03011.1-5"/>
    <property type="match status" value="1"/>
</dbReference>
<dbReference type="InterPro" id="IPR043129">
    <property type="entry name" value="ATPase_NBD"/>
</dbReference>
<evidence type="ECO:0000256" key="7">
    <source>
        <dbReference type="ARBA" id="ARBA00022840"/>
    </source>
</evidence>
<evidence type="ECO:0000256" key="9">
    <source>
        <dbReference type="HAMAP-Rule" id="MF_00542"/>
    </source>
</evidence>
<evidence type="ECO:0000256" key="5">
    <source>
        <dbReference type="ARBA" id="ARBA00022741"/>
    </source>
</evidence>
<dbReference type="GO" id="GO:0005524">
    <property type="term" value="F:ATP binding"/>
    <property type="evidence" value="ECO:0007669"/>
    <property type="project" value="UniProtKB-KW"/>
</dbReference>
<dbReference type="STRING" id="1123380.SAMN02745199_0756"/>
<dbReference type="GO" id="GO:0006083">
    <property type="term" value="P:acetate metabolic process"/>
    <property type="evidence" value="ECO:0007669"/>
    <property type="project" value="TreeGrafter"/>
</dbReference>
<dbReference type="GO" id="GO:0047761">
    <property type="term" value="F:butyrate kinase activity"/>
    <property type="evidence" value="ECO:0007669"/>
    <property type="project" value="UniProtKB-UniRule"/>
</dbReference>
<dbReference type="GO" id="GO:0008776">
    <property type="term" value="F:acetate kinase activity"/>
    <property type="evidence" value="ECO:0007669"/>
    <property type="project" value="TreeGrafter"/>
</dbReference>
<evidence type="ECO:0000256" key="8">
    <source>
        <dbReference type="ARBA" id="ARBA00048596"/>
    </source>
</evidence>
<dbReference type="InterPro" id="IPR000890">
    <property type="entry name" value="Aliphatic_acid_kin_short-chain"/>
</dbReference>
<keyword evidence="12" id="KW-1185">Reference proteome</keyword>
<evidence type="ECO:0000256" key="6">
    <source>
        <dbReference type="ARBA" id="ARBA00022777"/>
    </source>
</evidence>
<protein>
    <recommendedName>
        <fullName evidence="9">Probable butyrate kinase</fullName>
        <shortName evidence="9">BK</shortName>
        <ecNumber evidence="9">2.7.2.7</ecNumber>
    </recommendedName>
    <alternativeName>
        <fullName evidence="9">Branched-chain carboxylic acid kinase</fullName>
    </alternativeName>
</protein>
<dbReference type="InterPro" id="IPR023865">
    <property type="entry name" value="Aliphatic_acid_kinase_CS"/>
</dbReference>
<dbReference type="CDD" id="cd24011">
    <property type="entry name" value="ASKHA_NBD_BK"/>
    <property type="match status" value="1"/>
</dbReference>
<reference evidence="12" key="1">
    <citation type="submission" date="2016-11" db="EMBL/GenBank/DDBJ databases">
        <authorList>
            <person name="Varghese N."/>
            <person name="Submissions S."/>
        </authorList>
    </citation>
    <scope>NUCLEOTIDE SEQUENCE [LARGE SCALE GENOMIC DNA]</scope>
    <source>
        <strain evidence="12">DSM 15807</strain>
    </source>
</reference>
<dbReference type="PANTHER" id="PTHR21060:SF20">
    <property type="entry name" value="BUTYRATE KINASE 1-RELATED"/>
    <property type="match status" value="1"/>
</dbReference>
<proteinExistence type="inferred from homology"/>
<organism evidence="11 12">
    <name type="scientific">Thermosipho atlanticus DSM 15807</name>
    <dbReference type="NCBI Taxonomy" id="1123380"/>
    <lineage>
        <taxon>Bacteria</taxon>
        <taxon>Thermotogati</taxon>
        <taxon>Thermotogota</taxon>
        <taxon>Thermotogae</taxon>
        <taxon>Thermotogales</taxon>
        <taxon>Fervidobacteriaceae</taxon>
        <taxon>Thermosipho</taxon>
    </lineage>
</organism>
<keyword evidence="5 9" id="KW-0547">Nucleotide-binding</keyword>
<name>A0A1M5S1Z8_9BACT</name>
<evidence type="ECO:0000256" key="3">
    <source>
        <dbReference type="ARBA" id="ARBA00022490"/>
    </source>
</evidence>
<dbReference type="OrthoDB" id="9771859at2"/>
<dbReference type="Gene3D" id="3.30.420.40">
    <property type="match status" value="2"/>
</dbReference>
<keyword evidence="6 9" id="KW-0418">Kinase</keyword>
<keyword evidence="4 9" id="KW-0808">Transferase</keyword>
<dbReference type="SUPFAM" id="SSF53067">
    <property type="entry name" value="Actin-like ATPase domain"/>
    <property type="match status" value="2"/>
</dbReference>
<comment type="similarity">
    <text evidence="2 9 10">Belongs to the acetokinase family.</text>
</comment>
<dbReference type="PRINTS" id="PR00471">
    <property type="entry name" value="ACETATEKNASE"/>
</dbReference>
<comment type="catalytic activity">
    <reaction evidence="8 9">
        <text>butanoate + ATP = butanoyl phosphate + ADP</text>
        <dbReference type="Rhea" id="RHEA:13585"/>
        <dbReference type="ChEBI" id="CHEBI:17968"/>
        <dbReference type="ChEBI" id="CHEBI:30616"/>
        <dbReference type="ChEBI" id="CHEBI:58079"/>
        <dbReference type="ChEBI" id="CHEBI:456216"/>
        <dbReference type="EC" id="2.7.2.7"/>
    </reaction>
</comment>
<evidence type="ECO:0000256" key="1">
    <source>
        <dbReference type="ARBA" id="ARBA00004496"/>
    </source>
</evidence>
<gene>
    <name evidence="9" type="primary">buk</name>
    <name evidence="11" type="ORF">SAMN02745199_0756</name>
</gene>
<keyword evidence="3 9" id="KW-0963">Cytoplasm</keyword>
<dbReference type="PIRSF" id="PIRSF036458">
    <property type="entry name" value="Butyrate_kin"/>
    <property type="match status" value="1"/>
</dbReference>
<dbReference type="HAMAP" id="MF_00542">
    <property type="entry name" value="Butyrate_kinase"/>
    <property type="match status" value="1"/>
</dbReference>
<dbReference type="PANTHER" id="PTHR21060">
    <property type="entry name" value="ACETATE KINASE"/>
    <property type="match status" value="1"/>
</dbReference>
<evidence type="ECO:0000313" key="12">
    <source>
        <dbReference type="Proteomes" id="UP000242592"/>
    </source>
</evidence>
<evidence type="ECO:0000313" key="11">
    <source>
        <dbReference type="EMBL" id="SHH32465.1"/>
    </source>
</evidence>
<dbReference type="Pfam" id="PF00871">
    <property type="entry name" value="Acetate_kinase"/>
    <property type="match status" value="1"/>
</dbReference>
<accession>A0A1M5S1Z8</accession>
<dbReference type="EMBL" id="FQXN01000002">
    <property type="protein sequence ID" value="SHH32465.1"/>
    <property type="molecule type" value="Genomic_DNA"/>
</dbReference>